<feature type="compositionally biased region" description="Low complexity" evidence="1">
    <location>
        <begin position="183"/>
        <end position="222"/>
    </location>
</feature>
<dbReference type="WBParaSite" id="jg24734">
    <property type="protein sequence ID" value="jg24734"/>
    <property type="gene ID" value="jg24734"/>
</dbReference>
<dbReference type="GO" id="GO:0031267">
    <property type="term" value="F:small GTPase binding"/>
    <property type="evidence" value="ECO:0007669"/>
    <property type="project" value="TreeGrafter"/>
</dbReference>
<dbReference type="InterPro" id="IPR026791">
    <property type="entry name" value="DOCK"/>
</dbReference>
<keyword evidence="2" id="KW-1185">Reference proteome</keyword>
<dbReference type="GO" id="GO:0005085">
    <property type="term" value="F:guanyl-nucleotide exchange factor activity"/>
    <property type="evidence" value="ECO:0007669"/>
    <property type="project" value="InterPro"/>
</dbReference>
<accession>A0A915E000</accession>
<dbReference type="GO" id="GO:0005886">
    <property type="term" value="C:plasma membrane"/>
    <property type="evidence" value="ECO:0007669"/>
    <property type="project" value="TreeGrafter"/>
</dbReference>
<name>A0A915E000_9BILA</name>
<dbReference type="PANTHER" id="PTHR45653">
    <property type="entry name" value="DEDICATOR OF CYTOKINESIS"/>
    <property type="match status" value="1"/>
</dbReference>
<organism evidence="2 3">
    <name type="scientific">Ditylenchus dipsaci</name>
    <dbReference type="NCBI Taxonomy" id="166011"/>
    <lineage>
        <taxon>Eukaryota</taxon>
        <taxon>Metazoa</taxon>
        <taxon>Ecdysozoa</taxon>
        <taxon>Nematoda</taxon>
        <taxon>Chromadorea</taxon>
        <taxon>Rhabditida</taxon>
        <taxon>Tylenchina</taxon>
        <taxon>Tylenchomorpha</taxon>
        <taxon>Sphaerularioidea</taxon>
        <taxon>Anguinidae</taxon>
        <taxon>Anguininae</taxon>
        <taxon>Ditylenchus</taxon>
    </lineage>
</organism>
<dbReference type="PANTHER" id="PTHR45653:SF10">
    <property type="entry name" value="MYOBLAST CITY, ISOFORM B"/>
    <property type="match status" value="1"/>
</dbReference>
<evidence type="ECO:0000313" key="2">
    <source>
        <dbReference type="Proteomes" id="UP000887574"/>
    </source>
</evidence>
<feature type="region of interest" description="Disordered" evidence="1">
    <location>
        <begin position="182"/>
        <end position="236"/>
    </location>
</feature>
<dbReference type="GO" id="GO:0005737">
    <property type="term" value="C:cytoplasm"/>
    <property type="evidence" value="ECO:0007669"/>
    <property type="project" value="TreeGrafter"/>
</dbReference>
<dbReference type="AlphaFoldDB" id="A0A915E000"/>
<dbReference type="GO" id="GO:0007264">
    <property type="term" value="P:small GTPase-mediated signal transduction"/>
    <property type="evidence" value="ECO:0007669"/>
    <property type="project" value="InterPro"/>
</dbReference>
<dbReference type="GO" id="GO:0016477">
    <property type="term" value="P:cell migration"/>
    <property type="evidence" value="ECO:0007669"/>
    <property type="project" value="TreeGrafter"/>
</dbReference>
<feature type="compositionally biased region" description="Low complexity" evidence="1">
    <location>
        <begin position="143"/>
        <end position="157"/>
    </location>
</feature>
<dbReference type="InterPro" id="IPR043162">
    <property type="entry name" value="DOCK_C_lobe_C"/>
</dbReference>
<protein>
    <submittedName>
        <fullName evidence="3">Uncharacterized protein</fullName>
    </submittedName>
</protein>
<dbReference type="Proteomes" id="UP000887574">
    <property type="component" value="Unplaced"/>
</dbReference>
<feature type="region of interest" description="Disordered" evidence="1">
    <location>
        <begin position="112"/>
        <end position="157"/>
    </location>
</feature>
<sequence length="298" mass="31867">MIHTFFTEECWKQCSVAERESINLLKALLREHVTILEYALYVHASKQSPGNENFHNSLVQIFSGYRRSIEDRFGKAPSTLPPGATIYLNSSAPSNNEATATISTNNSISTSSLHLQGGSIHQERSVSLSAMPEHTEEALRHPSSASTSSISSSCSGSVTTPTLSGNVLFRHVPSAAAILRKAGNTSKSSKSGGSSTPVPGPSSTHSTPYKKSSGSSGGLLRRASSHTNESDPQEVQQTMLTALRENSACSSLRFSTNSLSDMMMAMESPNSSVVLVPLNGRPVTLHYLPDVLKFIPVS</sequence>
<evidence type="ECO:0000256" key="1">
    <source>
        <dbReference type="SAM" id="MobiDB-lite"/>
    </source>
</evidence>
<reference evidence="3" key="1">
    <citation type="submission" date="2022-11" db="UniProtKB">
        <authorList>
            <consortium name="WormBaseParasite"/>
        </authorList>
    </citation>
    <scope>IDENTIFICATION</scope>
</reference>
<evidence type="ECO:0000313" key="3">
    <source>
        <dbReference type="WBParaSite" id="jg24734"/>
    </source>
</evidence>
<dbReference type="Gene3D" id="1.20.58.740">
    <property type="match status" value="1"/>
</dbReference>
<proteinExistence type="predicted"/>
<dbReference type="GO" id="GO:0007520">
    <property type="term" value="P:myoblast fusion"/>
    <property type="evidence" value="ECO:0007669"/>
    <property type="project" value="TreeGrafter"/>
</dbReference>